<comment type="caution">
    <text evidence="2">The sequence shown here is derived from an EMBL/GenBank/DDBJ whole genome shotgun (WGS) entry which is preliminary data.</text>
</comment>
<dbReference type="InterPro" id="IPR007710">
    <property type="entry name" value="Nucleoside_deoxyribTrfase"/>
</dbReference>
<evidence type="ECO:0000313" key="2">
    <source>
        <dbReference type="EMBL" id="KKR99655.1"/>
    </source>
</evidence>
<dbReference type="AlphaFoldDB" id="A0A0G0XRW0"/>
<reference evidence="2 3" key="1">
    <citation type="journal article" date="2015" name="Nature">
        <title>rRNA introns, odd ribosomes, and small enigmatic genomes across a large radiation of phyla.</title>
        <authorList>
            <person name="Brown C.T."/>
            <person name="Hug L.A."/>
            <person name="Thomas B.C."/>
            <person name="Sharon I."/>
            <person name="Castelle C.J."/>
            <person name="Singh A."/>
            <person name="Wilkins M.J."/>
            <person name="Williams K.H."/>
            <person name="Banfield J.F."/>
        </authorList>
    </citation>
    <scope>NUCLEOTIDE SEQUENCE [LARGE SCALE GENOMIC DNA]</scope>
</reference>
<dbReference type="GO" id="GO:0070694">
    <property type="term" value="F:5-hydroxymethyl-dUMP N-hydrolase activity"/>
    <property type="evidence" value="ECO:0007669"/>
    <property type="project" value="TreeGrafter"/>
</dbReference>
<dbReference type="PANTHER" id="PTHR15364:SF0">
    <property type="entry name" value="2'-DEOXYNUCLEOSIDE 5'-PHOSPHATE N-HYDROLASE 1"/>
    <property type="match status" value="1"/>
</dbReference>
<dbReference type="InterPro" id="IPR051239">
    <property type="entry name" value="2'-dNMP_N-hydrolase"/>
</dbReference>
<dbReference type="PANTHER" id="PTHR15364">
    <property type="entry name" value="2'-DEOXYNUCLEOSIDE 5'-PHOSPHATE N-HYDROLASE 1"/>
    <property type="match status" value="1"/>
</dbReference>
<dbReference type="SUPFAM" id="SSF53927">
    <property type="entry name" value="Cytidine deaminase-like"/>
    <property type="match status" value="1"/>
</dbReference>
<dbReference type="PROSITE" id="PS51747">
    <property type="entry name" value="CYT_DCMP_DEAMINASES_2"/>
    <property type="match status" value="1"/>
</dbReference>
<dbReference type="Pfam" id="PF00383">
    <property type="entry name" value="dCMP_cyt_deam_1"/>
    <property type="match status" value="1"/>
</dbReference>
<dbReference type="GO" id="GO:0009159">
    <property type="term" value="P:deoxyribonucleoside monophosphate catabolic process"/>
    <property type="evidence" value="ECO:0007669"/>
    <property type="project" value="TreeGrafter"/>
</dbReference>
<name>A0A0G0XRW0_9BACT</name>
<evidence type="ECO:0000313" key="3">
    <source>
        <dbReference type="Proteomes" id="UP000033930"/>
    </source>
</evidence>
<sequence>MNEPQIKYPYMPEGRALKYVPHDHPFMVEACKARDTLSGDPVFPIGAVLVKDGEILVRVGNGYNLGAHQIHICPRVVQECPSGTGYDLCTLHDDPGHAEQMAIDEAQKQGIDTQGSDLYMYGHWWACEPCWNKLIKAGIRDVYVTDDAHERFSRDRVFAKTLQPSVKSAYISGALTNVVGQDGVDIKKHYEDLARACEELGCSAYVPHLKTDPIKNADLSAREVYDHDVKMLLENDVIVADVTYPSLGVGGELILAQQAGKPIVMLSRVGSHISRFAIGNPAVVYHAQYETSKQACKFLKNILKQL</sequence>
<proteinExistence type="predicted"/>
<accession>A0A0G0XRW0</accession>
<protein>
    <recommendedName>
        <fullName evidence="1">CMP/dCMP-type deaminase domain-containing protein</fullName>
    </recommendedName>
</protein>
<dbReference type="EMBL" id="LCAW01000004">
    <property type="protein sequence ID" value="KKR99655.1"/>
    <property type="molecule type" value="Genomic_DNA"/>
</dbReference>
<gene>
    <name evidence="2" type="ORF">UU50_C0004G0036</name>
</gene>
<dbReference type="Gene3D" id="3.40.140.10">
    <property type="entry name" value="Cytidine Deaminase, domain 2"/>
    <property type="match status" value="1"/>
</dbReference>
<dbReference type="Proteomes" id="UP000033930">
    <property type="component" value="Unassembled WGS sequence"/>
</dbReference>
<dbReference type="Pfam" id="PF05014">
    <property type="entry name" value="Nuc_deoxyrib_tr"/>
    <property type="match status" value="1"/>
</dbReference>
<organism evidence="2 3">
    <name type="scientific">Candidatus Uhrbacteria bacterium GW2011_GWC1_41_20</name>
    <dbReference type="NCBI Taxonomy" id="1618983"/>
    <lineage>
        <taxon>Bacteria</taxon>
        <taxon>Candidatus Uhriibacteriota</taxon>
    </lineage>
</organism>
<dbReference type="InterPro" id="IPR016193">
    <property type="entry name" value="Cytidine_deaminase-like"/>
</dbReference>
<dbReference type="InterPro" id="IPR002125">
    <property type="entry name" value="CMP_dCMP_dom"/>
</dbReference>
<dbReference type="Gene3D" id="3.40.50.450">
    <property type="match status" value="1"/>
</dbReference>
<dbReference type="SUPFAM" id="SSF52309">
    <property type="entry name" value="N-(deoxy)ribosyltransferase-like"/>
    <property type="match status" value="1"/>
</dbReference>
<evidence type="ECO:0000259" key="1">
    <source>
        <dbReference type="PROSITE" id="PS51747"/>
    </source>
</evidence>
<feature type="domain" description="CMP/dCMP-type deaminase" evidence="1">
    <location>
        <begin position="21"/>
        <end position="155"/>
    </location>
</feature>